<dbReference type="EC" id="3.4.11.18" evidence="6 7"/>
<feature type="binding site" evidence="6">
    <location>
        <position position="175"/>
    </location>
    <ligand>
        <name>substrate</name>
    </ligand>
</feature>
<feature type="binding site" evidence="6">
    <location>
        <position position="232"/>
    </location>
    <ligand>
        <name>a divalent metal cation</name>
        <dbReference type="ChEBI" id="CHEBI:60240"/>
        <label>1</label>
    </ligand>
</feature>
<comment type="catalytic activity">
    <reaction evidence="6 7">
        <text>Release of N-terminal amino acids, preferentially methionine, from peptides and arylamides.</text>
        <dbReference type="EC" id="3.4.11.18"/>
    </reaction>
</comment>
<evidence type="ECO:0000256" key="6">
    <source>
        <dbReference type="HAMAP-Rule" id="MF_01974"/>
    </source>
</evidence>
<dbReference type="GO" id="GO:0006508">
    <property type="term" value="P:proteolysis"/>
    <property type="evidence" value="ECO:0007669"/>
    <property type="project" value="UniProtKB-KW"/>
</dbReference>
<feature type="binding site" evidence="6">
    <location>
        <position position="232"/>
    </location>
    <ligand>
        <name>a divalent metal cation</name>
        <dbReference type="ChEBI" id="CHEBI:60240"/>
        <label>2</label>
        <note>catalytic</note>
    </ligand>
</feature>
<comment type="cofactor">
    <cofactor evidence="6">
        <name>Co(2+)</name>
        <dbReference type="ChEBI" id="CHEBI:48828"/>
    </cofactor>
    <cofactor evidence="6">
        <name>Zn(2+)</name>
        <dbReference type="ChEBI" id="CHEBI:29105"/>
    </cofactor>
    <cofactor evidence="6">
        <name>Mn(2+)</name>
        <dbReference type="ChEBI" id="CHEBI:29035"/>
    </cofactor>
    <cofactor evidence="6">
        <name>Fe(2+)</name>
        <dbReference type="ChEBI" id="CHEBI:29033"/>
    </cofactor>
    <text evidence="6">Binds 2 divalent metal cations per subunit. Has a high-affinity and a low affinity metal-binding site. The true nature of the physiological cofactor is under debate. The enzyme is active with cobalt, zinc, manganese or divalent iron ions. Most likely, methionine aminopeptidases function as mononuclear Fe(2+)-metalloproteases under physiological conditions, and the catalytically relevant metal-binding site has been assigned to the histidine-containing high-affinity site.</text>
</comment>
<feature type="binding site" evidence="6">
    <location>
        <position position="77"/>
    </location>
    <ligand>
        <name>substrate</name>
    </ligand>
</feature>
<dbReference type="Pfam" id="PF00557">
    <property type="entry name" value="Peptidase_M24"/>
    <property type="match status" value="1"/>
</dbReference>
<comment type="subunit">
    <text evidence="6">Monomer.</text>
</comment>
<dbReference type="NCBIfam" id="TIGR00500">
    <property type="entry name" value="met_pdase_I"/>
    <property type="match status" value="1"/>
</dbReference>
<evidence type="ECO:0000313" key="10">
    <source>
        <dbReference type="Proteomes" id="UP000231673"/>
    </source>
</evidence>
<dbReference type="InterPro" id="IPR036005">
    <property type="entry name" value="Creatinase/aminopeptidase-like"/>
</dbReference>
<proteinExistence type="inferred from homology"/>
<feature type="binding site" evidence="6">
    <location>
        <position position="105"/>
    </location>
    <ligand>
        <name>a divalent metal cation</name>
        <dbReference type="ChEBI" id="CHEBI:60240"/>
        <label>1</label>
    </ligand>
</feature>
<feature type="binding site" evidence="6">
    <location>
        <position position="201"/>
    </location>
    <ligand>
        <name>a divalent metal cation</name>
        <dbReference type="ChEBI" id="CHEBI:60240"/>
        <label>2</label>
        <note>catalytic</note>
    </ligand>
</feature>
<comment type="caution">
    <text evidence="9">The sequence shown here is derived from an EMBL/GenBank/DDBJ whole genome shotgun (WGS) entry which is preliminary data.</text>
</comment>
<dbReference type="GO" id="GO:0004239">
    <property type="term" value="F:initiator methionyl aminopeptidase activity"/>
    <property type="evidence" value="ECO:0007669"/>
    <property type="project" value="UniProtKB-UniRule"/>
</dbReference>
<dbReference type="InterPro" id="IPR000994">
    <property type="entry name" value="Pept_M24"/>
</dbReference>
<comment type="similarity">
    <text evidence="6">Belongs to the peptidase M24A family. Methionine aminopeptidase type 1 subfamily.</text>
</comment>
<dbReference type="PANTHER" id="PTHR43330:SF27">
    <property type="entry name" value="METHIONINE AMINOPEPTIDASE"/>
    <property type="match status" value="1"/>
</dbReference>
<feature type="domain" description="Peptidase M24" evidence="8">
    <location>
        <begin position="11"/>
        <end position="239"/>
    </location>
</feature>
<dbReference type="PRINTS" id="PR00599">
    <property type="entry name" value="MAPEPTIDASE"/>
</dbReference>
<evidence type="ECO:0000256" key="5">
    <source>
        <dbReference type="ARBA" id="ARBA00022801"/>
    </source>
</evidence>
<dbReference type="GO" id="GO:0070006">
    <property type="term" value="F:metalloaminopeptidase activity"/>
    <property type="evidence" value="ECO:0007669"/>
    <property type="project" value="UniProtKB-UniRule"/>
</dbReference>
<dbReference type="InterPro" id="IPR002467">
    <property type="entry name" value="Pept_M24A_MAP1"/>
</dbReference>
<keyword evidence="2 6" id="KW-0031">Aminopeptidase</keyword>
<keyword evidence="3 6" id="KW-0645">Protease</keyword>
<dbReference type="PANTHER" id="PTHR43330">
    <property type="entry name" value="METHIONINE AMINOPEPTIDASE"/>
    <property type="match status" value="1"/>
</dbReference>
<dbReference type="CDD" id="cd01086">
    <property type="entry name" value="MetAP1"/>
    <property type="match status" value="1"/>
</dbReference>
<feature type="binding site" evidence="6">
    <location>
        <position position="105"/>
    </location>
    <ligand>
        <name>a divalent metal cation</name>
        <dbReference type="ChEBI" id="CHEBI:60240"/>
        <label>2</label>
        <note>catalytic</note>
    </ligand>
</feature>
<keyword evidence="4 6" id="KW-0479">Metal-binding</keyword>
<keyword evidence="5 6" id="KW-0378">Hydrolase</keyword>
<organism evidence="9 10">
    <name type="scientific">Candidatus Portnoybacteria bacterium CG_4_8_14_3_um_filter_44_15</name>
    <dbReference type="NCBI Taxonomy" id="1974803"/>
    <lineage>
        <taxon>Bacteria</taxon>
        <taxon>Candidatus Portnoyibacteriota</taxon>
    </lineage>
</organism>
<name>A0A2M7IE43_9BACT</name>
<feature type="binding site" evidence="6">
    <location>
        <position position="94"/>
    </location>
    <ligand>
        <name>a divalent metal cation</name>
        <dbReference type="ChEBI" id="CHEBI:60240"/>
        <label>1</label>
    </ligand>
</feature>
<reference evidence="10" key="1">
    <citation type="submission" date="2017-09" db="EMBL/GenBank/DDBJ databases">
        <title>Depth-based differentiation of microbial function through sediment-hosted aquifers and enrichment of novel symbionts in the deep terrestrial subsurface.</title>
        <authorList>
            <person name="Probst A.J."/>
            <person name="Ladd B."/>
            <person name="Jarett J.K."/>
            <person name="Geller-Mcgrath D.E."/>
            <person name="Sieber C.M.K."/>
            <person name="Emerson J.B."/>
            <person name="Anantharaman K."/>
            <person name="Thomas B.C."/>
            <person name="Malmstrom R."/>
            <person name="Stieglmeier M."/>
            <person name="Klingl A."/>
            <person name="Woyke T."/>
            <person name="Ryan C.M."/>
            <person name="Banfield J.F."/>
        </authorList>
    </citation>
    <scope>NUCLEOTIDE SEQUENCE [LARGE SCALE GENOMIC DNA]</scope>
</reference>
<dbReference type="InterPro" id="IPR001714">
    <property type="entry name" value="Pept_M24_MAP"/>
</dbReference>
<evidence type="ECO:0000256" key="2">
    <source>
        <dbReference type="ARBA" id="ARBA00022438"/>
    </source>
</evidence>
<dbReference type="HAMAP" id="MF_01974">
    <property type="entry name" value="MetAP_1"/>
    <property type="match status" value="1"/>
</dbReference>
<accession>A0A2M7IE43</accession>
<dbReference type="AlphaFoldDB" id="A0A2M7IE43"/>
<evidence type="ECO:0000256" key="3">
    <source>
        <dbReference type="ARBA" id="ARBA00022670"/>
    </source>
</evidence>
<comment type="function">
    <text evidence="1 6">Removes the N-terminal methionine from nascent proteins. The N-terminal methionine is often cleaved when the second residue in the primary sequence is small and uncharged (Met-Ala-, Cys, Gly, Pro, Ser, Thr, or Val). Requires deformylation of the N(alpha)-formylated initiator methionine before it can be hydrolyzed.</text>
</comment>
<feature type="binding site" evidence="6">
    <location>
        <position position="168"/>
    </location>
    <ligand>
        <name>a divalent metal cation</name>
        <dbReference type="ChEBI" id="CHEBI:60240"/>
        <label>2</label>
        <note>catalytic</note>
    </ligand>
</feature>
<evidence type="ECO:0000259" key="8">
    <source>
        <dbReference type="Pfam" id="PF00557"/>
    </source>
</evidence>
<dbReference type="GO" id="GO:0046872">
    <property type="term" value="F:metal ion binding"/>
    <property type="evidence" value="ECO:0007669"/>
    <property type="project" value="UniProtKB-UniRule"/>
</dbReference>
<evidence type="ECO:0000313" key="9">
    <source>
        <dbReference type="EMBL" id="PIW74738.1"/>
    </source>
</evidence>
<protein>
    <recommendedName>
        <fullName evidence="6 7">Methionine aminopeptidase</fullName>
        <shortName evidence="6">MAP</shortName>
        <shortName evidence="6">MetAP</shortName>
        <ecNumber evidence="6 7">3.4.11.18</ecNumber>
    </recommendedName>
    <alternativeName>
        <fullName evidence="6">Peptidase M</fullName>
    </alternativeName>
</protein>
<evidence type="ECO:0000256" key="1">
    <source>
        <dbReference type="ARBA" id="ARBA00002521"/>
    </source>
</evidence>
<dbReference type="EMBL" id="PFGW01000023">
    <property type="protein sequence ID" value="PIW74738.1"/>
    <property type="molecule type" value="Genomic_DNA"/>
</dbReference>
<dbReference type="GO" id="GO:0005829">
    <property type="term" value="C:cytosol"/>
    <property type="evidence" value="ECO:0007669"/>
    <property type="project" value="TreeGrafter"/>
</dbReference>
<evidence type="ECO:0000256" key="4">
    <source>
        <dbReference type="ARBA" id="ARBA00022723"/>
    </source>
</evidence>
<dbReference type="SUPFAM" id="SSF55920">
    <property type="entry name" value="Creatinase/aminopeptidase"/>
    <property type="match status" value="1"/>
</dbReference>
<gene>
    <name evidence="6 9" type="primary">map</name>
    <name evidence="9" type="ORF">CO003_01150</name>
</gene>
<dbReference type="Gene3D" id="3.90.230.10">
    <property type="entry name" value="Creatinase/methionine aminopeptidase superfamily"/>
    <property type="match status" value="1"/>
</dbReference>
<evidence type="ECO:0000256" key="7">
    <source>
        <dbReference type="RuleBase" id="RU003653"/>
    </source>
</evidence>
<dbReference type="Proteomes" id="UP000231673">
    <property type="component" value="Unassembled WGS sequence"/>
</dbReference>
<sequence>MIPIRTPQEIEIMSQAGKILAEVIREIKTMIAPGIVTNELDKAAEGLISKSGAQPAFKGYQGFPKTLCVSINEQIVHGVPSERIIKEGDVVGLDLGIVYRGYYADMAITLPVGSVEPETMRLIKATKKALKRAIARAKPGKTLGDISHAIQGHIEDQGFSVIRDLCGHGIGRKLHEEPEILNYGQRHKGPELKPGMILAIEPMAAIGKPGIKKGPDGHSYQTIDNSISAHFEHTVAITAQGPRVLTE</sequence>